<dbReference type="Gene3D" id="3.40.50.200">
    <property type="entry name" value="Peptidase S8/S53 domain"/>
    <property type="match status" value="1"/>
</dbReference>
<dbReference type="AlphaFoldDB" id="A0A6B8KA22"/>
<dbReference type="PROSITE" id="PS00138">
    <property type="entry name" value="SUBTILASE_SER"/>
    <property type="match status" value="1"/>
</dbReference>
<keyword evidence="8" id="KW-1185">Reference proteome</keyword>
<dbReference type="InterPro" id="IPR050819">
    <property type="entry name" value="Tripeptidyl-peptidase_I"/>
</dbReference>
<evidence type="ECO:0000313" key="8">
    <source>
        <dbReference type="Proteomes" id="UP000309061"/>
    </source>
</evidence>
<evidence type="ECO:0000259" key="6">
    <source>
        <dbReference type="PROSITE" id="PS51695"/>
    </source>
</evidence>
<feature type="domain" description="Peptidase S53" evidence="6">
    <location>
        <begin position="94"/>
        <end position="465"/>
    </location>
</feature>
<evidence type="ECO:0000256" key="4">
    <source>
        <dbReference type="PROSITE-ProRule" id="PRU01032"/>
    </source>
</evidence>
<evidence type="ECO:0000256" key="5">
    <source>
        <dbReference type="SAM" id="SignalP"/>
    </source>
</evidence>
<dbReference type="CDD" id="cd04056">
    <property type="entry name" value="Peptidases_S53"/>
    <property type="match status" value="1"/>
</dbReference>
<dbReference type="EMBL" id="CP046052">
    <property type="protein sequence ID" value="QGM44699.1"/>
    <property type="molecule type" value="Genomic_DNA"/>
</dbReference>
<dbReference type="GO" id="GO:0004252">
    <property type="term" value="F:serine-type endopeptidase activity"/>
    <property type="evidence" value="ECO:0007669"/>
    <property type="project" value="UniProtKB-UniRule"/>
</dbReference>
<feature type="active site" description="Charge relay system" evidence="4">
    <location>
        <position position="193"/>
    </location>
</feature>
<sequence>MSKQTTHKLLAQPLLAALFLTVSPGAVFAAQNLAVQPGAVITKPRANLPAILTPASGQAKPGFAHTNIKIVNWEKPAPAGVRPQAGPPLPGYLYETPASLACVYGFVAQSSGCNPNSVTTVTSGGSKAIAIVDAFDYPTAESDLNTFISQFGLAPANFQVIYGTGAASTCPAARTGTAPTASTSGWDVEAALDIEMAHAIAPGAKLYLVEAASSSYTDMMNAESIATACVQSAGGGEVSNSWGSAEWSGETALDSYFTGAGVAYFASAGDTAGVEYPAASPNVFGVGGTTISRDQTTGAYQSQSTWNDWAYGWGTGGGPSAYEAIPSYQSGIAGIVGSKRGTPDLAMVADPLSGVWVYNSYSAGGWIGLGGTSVAAPLVTAVINRASFFWGSSFNGLNNIYNLASQGKLVGTYTTDINNGLCGPAGAAGGFGNGYDPQFIEYNTNIAWDWCTGWGSPRGSHAGHF</sequence>
<feature type="active site" description="Charge relay system" evidence="4">
    <location>
        <position position="373"/>
    </location>
</feature>
<keyword evidence="3 4" id="KW-0720">Serine protease</keyword>
<keyword evidence="1 4" id="KW-0645">Protease</keyword>
<accession>A0A6B8KA22</accession>
<dbReference type="Proteomes" id="UP000309061">
    <property type="component" value="Chromosome"/>
</dbReference>
<name>A0A6B8KA22_9HYPH</name>
<reference evidence="7 8" key="1">
    <citation type="submission" date="2019-11" db="EMBL/GenBank/DDBJ databases">
        <title>The genome sequence of Methylocystis heyeri.</title>
        <authorList>
            <person name="Oshkin I.Y."/>
            <person name="Miroshnikov K."/>
            <person name="Dedysh S.N."/>
        </authorList>
    </citation>
    <scope>NUCLEOTIDE SEQUENCE [LARGE SCALE GENOMIC DNA]</scope>
    <source>
        <strain evidence="7 8">H2</strain>
    </source>
</reference>
<keyword evidence="2 4" id="KW-0378">Hydrolase</keyword>
<evidence type="ECO:0000313" key="7">
    <source>
        <dbReference type="EMBL" id="QGM44699.1"/>
    </source>
</evidence>
<dbReference type="RefSeq" id="WP_136494995.1">
    <property type="nucleotide sequence ID" value="NZ_CP046052.1"/>
</dbReference>
<keyword evidence="5" id="KW-0732">Signal</keyword>
<organism evidence="7 8">
    <name type="scientific">Methylocystis heyeri</name>
    <dbReference type="NCBI Taxonomy" id="391905"/>
    <lineage>
        <taxon>Bacteria</taxon>
        <taxon>Pseudomonadati</taxon>
        <taxon>Pseudomonadota</taxon>
        <taxon>Alphaproteobacteria</taxon>
        <taxon>Hyphomicrobiales</taxon>
        <taxon>Methylocystaceae</taxon>
        <taxon>Methylocystis</taxon>
    </lineage>
</organism>
<dbReference type="PROSITE" id="PS51695">
    <property type="entry name" value="SEDOLISIN"/>
    <property type="match status" value="1"/>
</dbReference>
<evidence type="ECO:0000256" key="1">
    <source>
        <dbReference type="ARBA" id="ARBA00022670"/>
    </source>
</evidence>
<comment type="caution">
    <text evidence="4">Lacks conserved residue(s) required for the propagation of feature annotation.</text>
</comment>
<gene>
    <name evidence="7" type="ORF">H2LOC_002795</name>
</gene>
<dbReference type="InterPro" id="IPR030400">
    <property type="entry name" value="Sedolisin_dom"/>
</dbReference>
<feature type="signal peptide" evidence="5">
    <location>
        <begin position="1"/>
        <end position="29"/>
    </location>
</feature>
<dbReference type="PANTHER" id="PTHR14218">
    <property type="entry name" value="PROTEASE S8 TRIPEPTIDYL PEPTIDASE I CLN2"/>
    <property type="match status" value="1"/>
</dbReference>
<dbReference type="Pfam" id="PF00082">
    <property type="entry name" value="Peptidase_S8"/>
    <property type="match status" value="1"/>
</dbReference>
<proteinExistence type="predicted"/>
<dbReference type="KEGG" id="mhey:H2LOC_002795"/>
<protein>
    <recommendedName>
        <fullName evidence="6">Peptidase S53 domain-containing protein</fullName>
    </recommendedName>
</protein>
<dbReference type="GO" id="GO:0006508">
    <property type="term" value="P:proteolysis"/>
    <property type="evidence" value="ECO:0007669"/>
    <property type="project" value="UniProtKB-KW"/>
</dbReference>
<feature type="chain" id="PRO_5025553412" description="Peptidase S53 domain-containing protein" evidence="5">
    <location>
        <begin position="30"/>
        <end position="465"/>
    </location>
</feature>
<dbReference type="SUPFAM" id="SSF52743">
    <property type="entry name" value="Subtilisin-like"/>
    <property type="match status" value="1"/>
</dbReference>
<dbReference type="GO" id="GO:0008240">
    <property type="term" value="F:tripeptidyl-peptidase activity"/>
    <property type="evidence" value="ECO:0007669"/>
    <property type="project" value="TreeGrafter"/>
</dbReference>
<dbReference type="PANTHER" id="PTHR14218:SF15">
    <property type="entry name" value="TRIPEPTIDYL-PEPTIDASE 1"/>
    <property type="match status" value="1"/>
</dbReference>
<evidence type="ECO:0000256" key="3">
    <source>
        <dbReference type="ARBA" id="ARBA00022825"/>
    </source>
</evidence>
<feature type="active site" description="Charge relay system" evidence="4">
    <location>
        <position position="189"/>
    </location>
</feature>
<dbReference type="InterPro" id="IPR023828">
    <property type="entry name" value="Peptidase_S8_Ser-AS"/>
</dbReference>
<dbReference type="OrthoDB" id="9002785at2"/>
<dbReference type="InterPro" id="IPR036852">
    <property type="entry name" value="Peptidase_S8/S53_dom_sf"/>
</dbReference>
<evidence type="ECO:0000256" key="2">
    <source>
        <dbReference type="ARBA" id="ARBA00022801"/>
    </source>
</evidence>
<dbReference type="InterPro" id="IPR000209">
    <property type="entry name" value="Peptidase_S8/S53_dom"/>
</dbReference>